<dbReference type="PANTHER" id="PTHR47331">
    <property type="entry name" value="PHD-TYPE DOMAIN-CONTAINING PROTEIN"/>
    <property type="match status" value="1"/>
</dbReference>
<feature type="region of interest" description="Disordered" evidence="1">
    <location>
        <begin position="617"/>
        <end position="677"/>
    </location>
</feature>
<evidence type="ECO:0000256" key="1">
    <source>
        <dbReference type="SAM" id="MobiDB-lite"/>
    </source>
</evidence>
<feature type="compositionally biased region" description="Low complexity" evidence="1">
    <location>
        <begin position="640"/>
        <end position="652"/>
    </location>
</feature>
<feature type="compositionally biased region" description="Polar residues" evidence="1">
    <location>
        <begin position="1569"/>
        <end position="1586"/>
    </location>
</feature>
<evidence type="ECO:0000313" key="4">
    <source>
        <dbReference type="Proteomes" id="UP001176961"/>
    </source>
</evidence>
<dbReference type="InterPro" id="IPR008042">
    <property type="entry name" value="Retrotrans_Pao"/>
</dbReference>
<dbReference type="Pfam" id="PF18701">
    <property type="entry name" value="DUF5641"/>
    <property type="match status" value="1"/>
</dbReference>
<proteinExistence type="predicted"/>
<feature type="compositionally biased region" description="Low complexity" evidence="1">
    <location>
        <begin position="493"/>
        <end position="503"/>
    </location>
</feature>
<dbReference type="Proteomes" id="UP001176961">
    <property type="component" value="Unassembled WGS sequence"/>
</dbReference>
<dbReference type="Pfam" id="PF03564">
    <property type="entry name" value="DUF1759"/>
    <property type="match status" value="1"/>
</dbReference>
<dbReference type="InterPro" id="IPR005312">
    <property type="entry name" value="DUF1759"/>
</dbReference>
<feature type="region of interest" description="Disordered" evidence="1">
    <location>
        <begin position="469"/>
        <end position="503"/>
    </location>
</feature>
<feature type="compositionally biased region" description="Basic and acidic residues" evidence="1">
    <location>
        <begin position="167"/>
        <end position="181"/>
    </location>
</feature>
<feature type="region of interest" description="Disordered" evidence="1">
    <location>
        <begin position="1564"/>
        <end position="1586"/>
    </location>
</feature>
<feature type="region of interest" description="Disordered" evidence="1">
    <location>
        <begin position="578"/>
        <end position="597"/>
    </location>
</feature>
<keyword evidence="4" id="KW-1185">Reference proteome</keyword>
<dbReference type="InterPro" id="IPR040676">
    <property type="entry name" value="DUF5641"/>
</dbReference>
<organism evidence="3 4">
    <name type="scientific">Cylicocyclus nassatus</name>
    <name type="common">Nematode worm</name>
    <dbReference type="NCBI Taxonomy" id="53992"/>
    <lineage>
        <taxon>Eukaryota</taxon>
        <taxon>Metazoa</taxon>
        <taxon>Ecdysozoa</taxon>
        <taxon>Nematoda</taxon>
        <taxon>Chromadorea</taxon>
        <taxon>Rhabditida</taxon>
        <taxon>Rhabditina</taxon>
        <taxon>Rhabditomorpha</taxon>
        <taxon>Strongyloidea</taxon>
        <taxon>Strongylidae</taxon>
        <taxon>Cylicocyclus</taxon>
    </lineage>
</organism>
<accession>A0AA36GFR7</accession>
<feature type="compositionally biased region" description="Low complexity" evidence="1">
    <location>
        <begin position="618"/>
        <end position="633"/>
    </location>
</feature>
<reference evidence="3" key="1">
    <citation type="submission" date="2023-07" db="EMBL/GenBank/DDBJ databases">
        <authorList>
            <consortium name="CYATHOMIX"/>
        </authorList>
    </citation>
    <scope>NUCLEOTIDE SEQUENCE</scope>
    <source>
        <strain evidence="3">N/A</strain>
    </source>
</reference>
<protein>
    <recommendedName>
        <fullName evidence="2">DUF5641 domain-containing protein</fullName>
    </recommendedName>
</protein>
<evidence type="ECO:0000259" key="2">
    <source>
        <dbReference type="Pfam" id="PF18701"/>
    </source>
</evidence>
<feature type="domain" description="DUF5641" evidence="2">
    <location>
        <begin position="1460"/>
        <end position="1556"/>
    </location>
</feature>
<gene>
    <name evidence="3" type="ORF">CYNAS_LOCUS2602</name>
</gene>
<dbReference type="EMBL" id="CATQJL010000001">
    <property type="protein sequence ID" value="CAJ0590619.1"/>
    <property type="molecule type" value="Genomic_DNA"/>
</dbReference>
<feature type="compositionally biased region" description="Low complexity" evidence="1">
    <location>
        <begin position="469"/>
        <end position="483"/>
    </location>
</feature>
<name>A0AA36GFR7_CYLNA</name>
<dbReference type="Pfam" id="PF05380">
    <property type="entry name" value="Peptidase_A17"/>
    <property type="match status" value="1"/>
</dbReference>
<comment type="caution">
    <text evidence="3">The sequence shown here is derived from an EMBL/GenBank/DDBJ whole genome shotgun (WGS) entry which is preliminary data.</text>
</comment>
<evidence type="ECO:0000313" key="3">
    <source>
        <dbReference type="EMBL" id="CAJ0590619.1"/>
    </source>
</evidence>
<feature type="region of interest" description="Disordered" evidence="1">
    <location>
        <begin position="167"/>
        <end position="221"/>
    </location>
</feature>
<sequence>MSIFGAHKARITKAANAIRKKIAEFDEAILEPLDFTIEAGRDPQLVLSRKSLLFFHFTSFGRTVDSLRAQREKAEEFARQHPDENGEFPLLQQIQDHWDTSGLDDLVEEAETLRDRVDAAIKLLPSSEALYYFRTSTVPPSLVNPTPNPTRDPIYPQQLAPDVRMEIASHSSSHDRDRPADPEAVVPARPAPPPACAPSVAQGFDNPSHDPSAHPTFVNPPPVHQSNPFSSFLVPNVNSSPSSVEQTLKLPTFEIPTFHGDIDNFLEFWDLFSVAVHNNINVPASMKFMYLKSHLRGPAASIIAGFQSTAENYEDAVRTLTNTYGRPEILRNRLWDKLMQLPPASDSPMSQRATYCTVKAIWTQLTHLKEDSSAIGTLKIIRAKFPRRTREKIGEYKTKGDAMWTVDELLSTLDTIIDRLETIEDADSSEHLAYNSQASVRHDSSLPRRYPSVSRTDSAFTRYRTSSYYPRRPSVSRTPSPYSRHNRPPTPYYPRNASRSPSRPRYAISYEPYCAFCRDPGHPSERCNIVRDVAQRRSILVRYRLCWLCLQRGHGYAQCDAPLCEYCGRIHHRALCWNPPRARTPPPPANGNTRRSLDRFYSPRRVQFYRETQGSVPRAYRGYSRASSSRNAYPKPPSPSRRQPSTSPARRASSARRSRSISAVHSATGTPDQPVASVDEQAEPLDHHRIRVGSHSPSSCISVCSQESAQPRLMVVHTVTKNYKTDTDELLTVFLDSGSQFSFICTSLAKHLGLSFRNTRTFTTLTFGGHQFTEESSEVTLILWDQYNYPIYLDLWTRERITTVPRTNTQNDKDIVDLGDRVEVDVLIGIDNYWRIVDLHRNEKLPSGLILSHTRFGPVLSGQKHPLATNTLLATKTPLDDDEVATHQLIKSLFGLDLVATEEEENTEDANTIKHFYDTQDPANRLKEEILANTYVDNVIVGAKTTQECVDKCKECKDIFSRMHMNLREFMSNNQRAMASIPQDSCMLAQGQYVGLLGVRWNPTLDTLHVPLNIARQAVTSKRTALQVYASTFDPLGLLAPLLIKAKMFIQDLWELGYGWDDSLTDEDIQKWNAIVQDISSFQLSVPRYIGDTFEDTYDLVVCSDASKRVYATAIYILTRPRRGTPRSTLLFAKAKLAPPGAITIPRMELLASHMAAKTVQFLRAQLKVRFCSIKFLTDSQIVLYWIHSQRPLKTYVVNRVKYIRRVLDELETEKIATGFYYLATQTNPADCATRGVTASELQHHIWWTGPTFFATPFSQWPCKSFQPSQPIPPGAESEELRIPETVVNSVSGTQEAYTSFVPFTRTNSYVKLVRITAYILKYVTKLRHRVRTRNQREDQEECFPFNTMNITPTITSDDFMAAELVLIREHYRESQRQMNGTYVKKLHTKRETDGTIRVDMRMVNAQMSDTMNSVNPNANAVIRPIDLISPNFKIARLRDTLPRRIAHSTSDSYQTLNTRYRILQSDLDCFWNLWQQEYLRALADREAIRAKSRPSAKSPRVGEVVLVKQDAPRSSWPLGLILELHTSPDGNVRSAKIRTGRRKVVDRAVNHLLPLEIIAEDEEVVERSGNSRAKAQQQHRGLSRK</sequence>